<evidence type="ECO:0000313" key="2">
    <source>
        <dbReference type="Proteomes" id="UP000030745"/>
    </source>
</evidence>
<evidence type="ECO:0000313" key="1">
    <source>
        <dbReference type="EMBL" id="KDO19320.1"/>
    </source>
</evidence>
<organism evidence="1 2">
    <name type="scientific">Saprolegnia parasitica (strain CBS 223.65)</name>
    <dbReference type="NCBI Taxonomy" id="695850"/>
    <lineage>
        <taxon>Eukaryota</taxon>
        <taxon>Sar</taxon>
        <taxon>Stramenopiles</taxon>
        <taxon>Oomycota</taxon>
        <taxon>Saprolegniomycetes</taxon>
        <taxon>Saprolegniales</taxon>
        <taxon>Saprolegniaceae</taxon>
        <taxon>Saprolegnia</taxon>
    </lineage>
</organism>
<sequence>MVLLLLVEKKASSEPIYDMIKQLAADRKQERAVAKSKEVLRKKDDLTLPPT</sequence>
<dbReference type="KEGG" id="spar:SPRG_15522"/>
<accession>A0A067BR94</accession>
<dbReference type="Proteomes" id="UP000030745">
    <property type="component" value="Unassembled WGS sequence"/>
</dbReference>
<dbReference type="AlphaFoldDB" id="A0A067BR94"/>
<reference evidence="1 2" key="1">
    <citation type="journal article" date="2013" name="PLoS Genet.">
        <title>Distinctive expansion of potential virulence genes in the genome of the oomycete fish pathogen Saprolegnia parasitica.</title>
        <authorList>
            <person name="Jiang R.H."/>
            <person name="de Bruijn I."/>
            <person name="Haas B.J."/>
            <person name="Belmonte R."/>
            <person name="Lobach L."/>
            <person name="Christie J."/>
            <person name="van den Ackerveken G."/>
            <person name="Bottin A."/>
            <person name="Bulone V."/>
            <person name="Diaz-Moreno S.M."/>
            <person name="Dumas B."/>
            <person name="Fan L."/>
            <person name="Gaulin E."/>
            <person name="Govers F."/>
            <person name="Grenville-Briggs L.J."/>
            <person name="Horner N.R."/>
            <person name="Levin J.Z."/>
            <person name="Mammella M."/>
            <person name="Meijer H.J."/>
            <person name="Morris P."/>
            <person name="Nusbaum C."/>
            <person name="Oome S."/>
            <person name="Phillips A.J."/>
            <person name="van Rooyen D."/>
            <person name="Rzeszutek E."/>
            <person name="Saraiva M."/>
            <person name="Secombes C.J."/>
            <person name="Seidl M.F."/>
            <person name="Snel B."/>
            <person name="Stassen J.H."/>
            <person name="Sykes S."/>
            <person name="Tripathy S."/>
            <person name="van den Berg H."/>
            <person name="Vega-Arreguin J.C."/>
            <person name="Wawra S."/>
            <person name="Young S.K."/>
            <person name="Zeng Q."/>
            <person name="Dieguez-Uribeondo J."/>
            <person name="Russ C."/>
            <person name="Tyler B.M."/>
            <person name="van West P."/>
        </authorList>
    </citation>
    <scope>NUCLEOTIDE SEQUENCE [LARGE SCALE GENOMIC DNA]</scope>
    <source>
        <strain evidence="1 2">CBS 223.65</strain>
    </source>
</reference>
<keyword evidence="2" id="KW-1185">Reference proteome</keyword>
<dbReference type="EMBL" id="KK583357">
    <property type="protein sequence ID" value="KDO19320.1"/>
    <property type="molecule type" value="Genomic_DNA"/>
</dbReference>
<dbReference type="VEuPathDB" id="FungiDB:SPRG_15522"/>
<proteinExistence type="predicted"/>
<dbReference type="RefSeq" id="XP_012209963.1">
    <property type="nucleotide sequence ID" value="XM_012354573.1"/>
</dbReference>
<dbReference type="GeneID" id="24137243"/>
<name>A0A067BR94_SAPPC</name>
<gene>
    <name evidence="1" type="ORF">SPRG_15522</name>
</gene>
<protein>
    <submittedName>
        <fullName evidence="1">Uncharacterized protein</fullName>
    </submittedName>
</protein>